<dbReference type="Pfam" id="PF18912">
    <property type="entry name" value="DZR_2"/>
    <property type="match status" value="1"/>
</dbReference>
<dbReference type="AlphaFoldDB" id="A0A371XAQ4"/>
<reference evidence="4 5" key="1">
    <citation type="submission" date="2018-08" db="EMBL/GenBank/DDBJ databases">
        <title>Fulvimarina sp. 85, whole genome shotgun sequence.</title>
        <authorList>
            <person name="Tuo L."/>
        </authorList>
    </citation>
    <scope>NUCLEOTIDE SEQUENCE [LARGE SCALE GENOMIC DNA]</scope>
    <source>
        <strain evidence="4 5">85</strain>
    </source>
</reference>
<dbReference type="SUPFAM" id="SSF53271">
    <property type="entry name" value="PRTase-like"/>
    <property type="match status" value="1"/>
</dbReference>
<protein>
    <submittedName>
        <fullName evidence="4">ComF family protein</fullName>
    </submittedName>
</protein>
<proteinExistence type="inferred from homology"/>
<name>A0A371XAQ4_9HYPH</name>
<accession>A0A371XAQ4</accession>
<dbReference type="InterPro" id="IPR000836">
    <property type="entry name" value="PRTase_dom"/>
</dbReference>
<evidence type="ECO:0000313" key="5">
    <source>
        <dbReference type="Proteomes" id="UP000264310"/>
    </source>
</evidence>
<sequence>MQVWSGIGRALGRTVADLLFPPVCSACGVAVDQPAGVCPTCWSSLRFLERPYCDILCLPFPYDQPDQTVSPEAIADPPDFQRLRSVVLYDEKARRLVSALKYHDRLDLVPLMASWMVRAGREVLEDADLIVPVPLHRRRLLHRQFNQSAELARRIARLNGKDYGPTALVRKKATVSQVGLKRNQRRDNVKGVFETPPAARDLVRGRSILLVDDVFTTGATVGSATKALKRAGAGSVAVLTFARVAAFEG</sequence>
<feature type="domain" description="Double zinc ribbon" evidence="3">
    <location>
        <begin position="16"/>
        <end position="63"/>
    </location>
</feature>
<dbReference type="PANTHER" id="PTHR47505:SF1">
    <property type="entry name" value="DNA UTILIZATION PROTEIN YHGH"/>
    <property type="match status" value="1"/>
</dbReference>
<gene>
    <name evidence="4" type="ORF">DYI37_02370</name>
</gene>
<keyword evidence="5" id="KW-1185">Reference proteome</keyword>
<dbReference type="PANTHER" id="PTHR47505">
    <property type="entry name" value="DNA UTILIZATION PROTEIN YHGH"/>
    <property type="match status" value="1"/>
</dbReference>
<organism evidence="4 5">
    <name type="scientific">Fulvimarina endophytica</name>
    <dbReference type="NCBI Taxonomy" id="2293836"/>
    <lineage>
        <taxon>Bacteria</taxon>
        <taxon>Pseudomonadati</taxon>
        <taxon>Pseudomonadota</taxon>
        <taxon>Alphaproteobacteria</taxon>
        <taxon>Hyphomicrobiales</taxon>
        <taxon>Aurantimonadaceae</taxon>
        <taxon>Fulvimarina</taxon>
    </lineage>
</organism>
<comment type="caution">
    <text evidence="4">The sequence shown here is derived from an EMBL/GenBank/DDBJ whole genome shotgun (WGS) entry which is preliminary data.</text>
</comment>
<feature type="domain" description="Phosphoribosyltransferase" evidence="2">
    <location>
        <begin position="174"/>
        <end position="243"/>
    </location>
</feature>
<dbReference type="EMBL" id="QURL01000001">
    <property type="protein sequence ID" value="RFC66316.1"/>
    <property type="molecule type" value="Genomic_DNA"/>
</dbReference>
<evidence type="ECO:0000259" key="3">
    <source>
        <dbReference type="Pfam" id="PF18912"/>
    </source>
</evidence>
<comment type="similarity">
    <text evidence="1">Belongs to the ComF/GntX family.</text>
</comment>
<dbReference type="InterPro" id="IPR051910">
    <property type="entry name" value="ComF/GntX_DNA_util-trans"/>
</dbReference>
<dbReference type="CDD" id="cd06223">
    <property type="entry name" value="PRTases_typeI"/>
    <property type="match status" value="1"/>
</dbReference>
<evidence type="ECO:0000259" key="2">
    <source>
        <dbReference type="Pfam" id="PF00156"/>
    </source>
</evidence>
<dbReference type="OrthoDB" id="9779910at2"/>
<dbReference type="Gene3D" id="3.40.50.2020">
    <property type="match status" value="1"/>
</dbReference>
<dbReference type="InterPro" id="IPR044005">
    <property type="entry name" value="DZR_2"/>
</dbReference>
<evidence type="ECO:0000256" key="1">
    <source>
        <dbReference type="ARBA" id="ARBA00008007"/>
    </source>
</evidence>
<evidence type="ECO:0000313" key="4">
    <source>
        <dbReference type="EMBL" id="RFC66316.1"/>
    </source>
</evidence>
<dbReference type="RefSeq" id="WP_116681568.1">
    <property type="nucleotide sequence ID" value="NZ_QURL01000001.1"/>
</dbReference>
<dbReference type="Pfam" id="PF00156">
    <property type="entry name" value="Pribosyltran"/>
    <property type="match status" value="1"/>
</dbReference>
<dbReference type="Proteomes" id="UP000264310">
    <property type="component" value="Unassembled WGS sequence"/>
</dbReference>
<dbReference type="InterPro" id="IPR029057">
    <property type="entry name" value="PRTase-like"/>
</dbReference>